<reference evidence="7 8" key="1">
    <citation type="submission" date="2024-02" db="EMBL/GenBank/DDBJ databases">
        <title>De novo assembly and annotation of 12 fungi associated with fruit tree decline syndrome in Ontario, Canada.</title>
        <authorList>
            <person name="Sulman M."/>
            <person name="Ellouze W."/>
            <person name="Ilyukhin E."/>
        </authorList>
    </citation>
    <scope>NUCLEOTIDE SEQUENCE [LARGE SCALE GENOMIC DNA]</scope>
    <source>
        <strain evidence="7 8">M1-105</strain>
    </source>
</reference>
<dbReference type="SUPFAM" id="SSF48371">
    <property type="entry name" value="ARM repeat"/>
    <property type="match status" value="1"/>
</dbReference>
<evidence type="ECO:0000259" key="4">
    <source>
        <dbReference type="Pfam" id="PF10350"/>
    </source>
</evidence>
<evidence type="ECO:0000256" key="2">
    <source>
        <dbReference type="ARBA" id="ARBA00022694"/>
    </source>
</evidence>
<dbReference type="InterPro" id="IPR056842">
    <property type="entry name" value="THADA-like_TPR_C"/>
</dbReference>
<evidence type="ECO:0000256" key="1">
    <source>
        <dbReference type="ARBA" id="ARBA00010409"/>
    </source>
</evidence>
<sequence length="1517" mass="167509">MAESAPLQAPVSIDFLRRLSKDLASYVPGDGAVSDESINKLSNLLDALLGTASIPYLPASHRAGACNPLCSVLEKCQASPDERIRSLIFSKNIWKDLFDTFLERYDSAKPKSMRQVLLMLCSILQKNKSPAAQAVKDESVIRLFDVLFQEDDTSRVKPALSALSYFIQKDVISVDDVIAMFEQWSTSKRRSLLLFPAPRNVGKTFLYGIMKWANHQDTTFGAGNAVCVILERARRQQAKQLASDNADSLPIWVEPLESIVRRNPDAMPNFKSHVFPDMFKPVLADYLRFLEHLNLDDHIRLKPSTKGTSRPSDDLEASLLFTSLQVGKDMGFVQEVAAVTRPLTLGTFVALKRNLPYLHADTDANFRGEVMSLTLSLFDRLRGSTSVMSRNLAKEQAASGTSLFELYHAHVEFIQWYLRFISSELHPTAAYQRHISALKSLTIIMKSGLDPSVPHHSLSRTGQGEIKFPFQMSILTPLLVRELFDLIMDPFDDVRHAAAFLLKLGTNKTSDAPTKAPKGPKVAPVFLGKPEDPTTLVEHAFAAFLDRSERTMLRSGRADHADGVARAYDLLFERRTEPLSSDSPVNNVLAGWMKSRRGIVEHLIFLLDETIAAASNNLSVAVNAYPMHGTLSALRYIVDQPAFYASMVGMEPNELEHWKELHNRILTSLRSIWDCVRNILCVDAPEGHVPEDMEEEPDLTTKDILSYSWRGLKEASTLLRVIVSKAPFEMSNGISILETTEFESLGKLCFLQLAELRHRGAFSTVAQTFAAFCLRCSRSPNPGVKGLLDRWYEETLRCIRDKGSMITRRSAGLPSLITGILTAAPESALFERVISDLKIEAVQEGQDSNIEGSHLPQVHALNCLKDVFTNTKLALVSEPHLAEGLSLAASRLESKVWAIRNCGLMLFRALIDRLLGSSTTQNWKETDRLKITRLSYEKYPNLLDIIIQLLTPRRQGAQQELTNTALEGVFPAFQILQRARPPAERRPEIQQLVFNLTASSHWHVRDMAARTLAALLGPEERVEWILALVEMPFGRQNTLHGVLSTVKYLVKEMCEASKSELQDDLELVAFALSEQFDRLYKQNVCPLTKSAYLDIINMIQRHHIISGDWQSYSPLICEALDGEVFAHLIKEASRVLKRFHADQQQANSGRSAGDALLRRALSLFAVQHLTLRTCSFGTQPQLQIAVGEHFRDLTDQDPDTCRIILESLASTISPLVLEAGDPVHECVDILLETAASSTDLEISSTVRHTVVSLLDQGLQLPPSSIISIMLGSKQREIVGLGSPSLHEGALPLLGRYIDSRLGAGSATDDLSKELSLFVHTLRCDLEENNPFPTRHAAISALSTLHHFWRLDTLSPFHLSLALTTHDALNDDDDELRDQAATITSRIVAGPRLPPPDRGAEIRALVPLAASAKLAAHLRTRFAADPALADAALLRLLSRESGRAPGAPVALGRPDGFAGALRDARAVNAALFAREKQNLFLDPAREVGGCGGGEGGAGVEEEGGCAGEAGGEGEELGG</sequence>
<organism evidence="7 8">
    <name type="scientific">Neofusicoccum ribis</name>
    <dbReference type="NCBI Taxonomy" id="45134"/>
    <lineage>
        <taxon>Eukaryota</taxon>
        <taxon>Fungi</taxon>
        <taxon>Dikarya</taxon>
        <taxon>Ascomycota</taxon>
        <taxon>Pezizomycotina</taxon>
        <taxon>Dothideomycetes</taxon>
        <taxon>Dothideomycetes incertae sedis</taxon>
        <taxon>Botryosphaeriales</taxon>
        <taxon>Botryosphaeriaceae</taxon>
        <taxon>Neofusicoccum</taxon>
    </lineage>
</organism>
<feature type="domain" description="DUF2428" evidence="4">
    <location>
        <begin position="661"/>
        <end position="898"/>
    </location>
</feature>
<dbReference type="InterPro" id="IPR016024">
    <property type="entry name" value="ARM-type_fold"/>
</dbReference>
<feature type="domain" description="tRNA (32-2'-O)-methyltransferase regulator THADA-like C-terminal TPR repeats region" evidence="6">
    <location>
        <begin position="900"/>
        <end position="1049"/>
    </location>
</feature>
<dbReference type="InterPro" id="IPR019442">
    <property type="entry name" value="THADA/TRM732_DUF2428"/>
</dbReference>
<dbReference type="EMBL" id="JAJVDC020000122">
    <property type="protein sequence ID" value="KAL1623303.1"/>
    <property type="molecule type" value="Genomic_DNA"/>
</dbReference>
<dbReference type="Pfam" id="PF10350">
    <property type="entry name" value="DUF2428"/>
    <property type="match status" value="1"/>
</dbReference>
<proteinExistence type="inferred from homology"/>
<keyword evidence="8" id="KW-1185">Reference proteome</keyword>
<evidence type="ECO:0000313" key="8">
    <source>
        <dbReference type="Proteomes" id="UP001521116"/>
    </source>
</evidence>
<dbReference type="InterPro" id="IPR051954">
    <property type="entry name" value="tRNA_methyltransferase_THADA"/>
</dbReference>
<feature type="compositionally biased region" description="Gly residues" evidence="3">
    <location>
        <begin position="1491"/>
        <end position="1509"/>
    </location>
</feature>
<dbReference type="InterPro" id="IPR056843">
    <property type="entry name" value="THADA-like_TPR"/>
</dbReference>
<keyword evidence="2" id="KW-0819">tRNA processing</keyword>
<comment type="similarity">
    <text evidence="1">Belongs to the THADA family.</text>
</comment>
<evidence type="ECO:0000259" key="5">
    <source>
        <dbReference type="Pfam" id="PF25150"/>
    </source>
</evidence>
<protein>
    <recommendedName>
        <fullName evidence="9">HEAT repeat protein</fullName>
    </recommendedName>
</protein>
<evidence type="ECO:0000259" key="6">
    <source>
        <dbReference type="Pfam" id="PF25151"/>
    </source>
</evidence>
<accession>A0ABR3SKG0</accession>
<gene>
    <name evidence="7" type="ORF">SLS56_008355</name>
</gene>
<comment type="caution">
    <text evidence="7">The sequence shown here is derived from an EMBL/GenBank/DDBJ whole genome shotgun (WGS) entry which is preliminary data.</text>
</comment>
<evidence type="ECO:0000313" key="7">
    <source>
        <dbReference type="EMBL" id="KAL1623303.1"/>
    </source>
</evidence>
<dbReference type="PANTHER" id="PTHR14387">
    <property type="entry name" value="THADA/DEATH RECEPTOR INTERACTING PROTEIN"/>
    <property type="match status" value="1"/>
</dbReference>
<evidence type="ECO:0008006" key="9">
    <source>
        <dbReference type="Google" id="ProtNLM"/>
    </source>
</evidence>
<name>A0ABR3SKG0_9PEZI</name>
<dbReference type="PANTHER" id="PTHR14387:SF0">
    <property type="entry name" value="DUF2428 DOMAIN-CONTAINING PROTEIN"/>
    <property type="match status" value="1"/>
</dbReference>
<dbReference type="Pfam" id="PF25151">
    <property type="entry name" value="TPR_Trm732_C"/>
    <property type="match status" value="1"/>
</dbReference>
<feature type="domain" description="tRNA (32-2'-O)-methyltransferase regulator THADA-like TPR repeats region" evidence="5">
    <location>
        <begin position="339"/>
        <end position="495"/>
    </location>
</feature>
<feature type="region of interest" description="Disordered" evidence="3">
    <location>
        <begin position="1491"/>
        <end position="1517"/>
    </location>
</feature>
<dbReference type="Proteomes" id="UP001521116">
    <property type="component" value="Unassembled WGS sequence"/>
</dbReference>
<dbReference type="Pfam" id="PF26523">
    <property type="entry name" value="Trm732_C"/>
    <property type="match status" value="1"/>
</dbReference>
<dbReference type="Pfam" id="PF25150">
    <property type="entry name" value="TPR_Trm732"/>
    <property type="match status" value="1"/>
</dbReference>
<evidence type="ECO:0000256" key="3">
    <source>
        <dbReference type="SAM" id="MobiDB-lite"/>
    </source>
</evidence>